<comment type="caution">
    <text evidence="1">The sequence shown here is derived from an EMBL/GenBank/DDBJ whole genome shotgun (WGS) entry which is preliminary data.</text>
</comment>
<reference evidence="1" key="2">
    <citation type="submission" date="2022-01" db="EMBL/GenBank/DDBJ databases">
        <authorList>
            <person name="Yamashiro T."/>
            <person name="Shiraishi A."/>
            <person name="Satake H."/>
            <person name="Nakayama K."/>
        </authorList>
    </citation>
    <scope>NUCLEOTIDE SEQUENCE</scope>
</reference>
<proteinExistence type="predicted"/>
<accession>A0ABQ5D9M9</accession>
<name>A0ABQ5D9M9_9ASTR</name>
<gene>
    <name evidence="1" type="ORF">Tco_0926379</name>
</gene>
<protein>
    <submittedName>
        <fullName evidence="1">Uncharacterized protein</fullName>
    </submittedName>
</protein>
<dbReference type="Proteomes" id="UP001151760">
    <property type="component" value="Unassembled WGS sequence"/>
</dbReference>
<evidence type="ECO:0000313" key="1">
    <source>
        <dbReference type="EMBL" id="GJT35960.1"/>
    </source>
</evidence>
<keyword evidence="2" id="KW-1185">Reference proteome</keyword>
<evidence type="ECO:0000313" key="2">
    <source>
        <dbReference type="Proteomes" id="UP001151760"/>
    </source>
</evidence>
<reference evidence="1" key="1">
    <citation type="journal article" date="2022" name="Int. J. Mol. Sci.">
        <title>Draft Genome of Tanacetum Coccineum: Genomic Comparison of Closely Related Tanacetum-Family Plants.</title>
        <authorList>
            <person name="Yamashiro T."/>
            <person name="Shiraishi A."/>
            <person name="Nakayama K."/>
            <person name="Satake H."/>
        </authorList>
    </citation>
    <scope>NUCLEOTIDE SEQUENCE</scope>
</reference>
<sequence length="345" mass="40142">MDDPNITMEEYIRLEEEKAQKRGKVFNWETTKYGKIWYDEEVHDLISVETEFLDIVFSDNLSSNETLSCEPTVSSLNNNEIDFQISFDKFDDEDYTVVFDKNSFSYKIISTYDLKTDSENDNEKVNMPLFPSPEPSVSFIDDLDFFKDFENEFPAIVYNDALTSKSDFSTEPTLCPQHIDEFDLKDETSLSEYDEVEQNILYFNDLFPFNIIYLDDLKSDKDNDDNEIDMIRSSRGDEVYFSFGRHLDELHVTWAHLEKKQTRLRTNTKTLEDLCSQSLETASQAIHDAVTTHQVTASHHFMTASARTDSNADLEDSSYDGVTTKTRRLRKPAFVCIAVDMFREM</sequence>
<dbReference type="EMBL" id="BQNB010015094">
    <property type="protein sequence ID" value="GJT35960.1"/>
    <property type="molecule type" value="Genomic_DNA"/>
</dbReference>
<organism evidence="1 2">
    <name type="scientific">Tanacetum coccineum</name>
    <dbReference type="NCBI Taxonomy" id="301880"/>
    <lineage>
        <taxon>Eukaryota</taxon>
        <taxon>Viridiplantae</taxon>
        <taxon>Streptophyta</taxon>
        <taxon>Embryophyta</taxon>
        <taxon>Tracheophyta</taxon>
        <taxon>Spermatophyta</taxon>
        <taxon>Magnoliopsida</taxon>
        <taxon>eudicotyledons</taxon>
        <taxon>Gunneridae</taxon>
        <taxon>Pentapetalae</taxon>
        <taxon>asterids</taxon>
        <taxon>campanulids</taxon>
        <taxon>Asterales</taxon>
        <taxon>Asteraceae</taxon>
        <taxon>Asteroideae</taxon>
        <taxon>Anthemideae</taxon>
        <taxon>Anthemidinae</taxon>
        <taxon>Tanacetum</taxon>
    </lineage>
</organism>